<feature type="chain" id="PRO_5003578210" evidence="1">
    <location>
        <begin position="19"/>
        <end position="45"/>
    </location>
</feature>
<dbReference type="AlphaFoldDB" id="H2XWS3"/>
<name>H2XWS3_CIOIN</name>
<keyword evidence="1" id="KW-0732">Signal</keyword>
<evidence type="ECO:0000313" key="3">
    <source>
        <dbReference type="Proteomes" id="UP000008144"/>
    </source>
</evidence>
<keyword evidence="3" id="KW-1185">Reference proteome</keyword>
<dbReference type="Ensembl" id="ENSCINT00000036078.1">
    <property type="protein sequence ID" value="ENSCINP00000034107.1"/>
    <property type="gene ID" value="ENSCING00000018461.1"/>
</dbReference>
<evidence type="ECO:0000256" key="1">
    <source>
        <dbReference type="SAM" id="SignalP"/>
    </source>
</evidence>
<feature type="signal peptide" evidence="1">
    <location>
        <begin position="1"/>
        <end position="18"/>
    </location>
</feature>
<reference evidence="3" key="1">
    <citation type="journal article" date="2002" name="Science">
        <title>The draft genome of Ciona intestinalis: insights into chordate and vertebrate origins.</title>
        <authorList>
            <person name="Dehal P."/>
            <person name="Satou Y."/>
            <person name="Campbell R.K."/>
            <person name="Chapman J."/>
            <person name="Degnan B."/>
            <person name="De Tomaso A."/>
            <person name="Davidson B."/>
            <person name="Di Gregorio A."/>
            <person name="Gelpke M."/>
            <person name="Goodstein D.M."/>
            <person name="Harafuji N."/>
            <person name="Hastings K.E."/>
            <person name="Ho I."/>
            <person name="Hotta K."/>
            <person name="Huang W."/>
            <person name="Kawashima T."/>
            <person name="Lemaire P."/>
            <person name="Martinez D."/>
            <person name="Meinertzhagen I.A."/>
            <person name="Necula S."/>
            <person name="Nonaka M."/>
            <person name="Putnam N."/>
            <person name="Rash S."/>
            <person name="Saiga H."/>
            <person name="Satake M."/>
            <person name="Terry A."/>
            <person name="Yamada L."/>
            <person name="Wang H.G."/>
            <person name="Awazu S."/>
            <person name="Azumi K."/>
            <person name="Boore J."/>
            <person name="Branno M."/>
            <person name="Chin-Bow S."/>
            <person name="DeSantis R."/>
            <person name="Doyle S."/>
            <person name="Francino P."/>
            <person name="Keys D.N."/>
            <person name="Haga S."/>
            <person name="Hayashi H."/>
            <person name="Hino K."/>
            <person name="Imai K.S."/>
            <person name="Inaba K."/>
            <person name="Kano S."/>
            <person name="Kobayashi K."/>
            <person name="Kobayashi M."/>
            <person name="Lee B.I."/>
            <person name="Makabe K.W."/>
            <person name="Manohar C."/>
            <person name="Matassi G."/>
            <person name="Medina M."/>
            <person name="Mochizuki Y."/>
            <person name="Mount S."/>
            <person name="Morishita T."/>
            <person name="Miura S."/>
            <person name="Nakayama A."/>
            <person name="Nishizaka S."/>
            <person name="Nomoto H."/>
            <person name="Ohta F."/>
            <person name="Oishi K."/>
            <person name="Rigoutsos I."/>
            <person name="Sano M."/>
            <person name="Sasaki A."/>
            <person name="Sasakura Y."/>
            <person name="Shoguchi E."/>
            <person name="Shin-i T."/>
            <person name="Spagnuolo A."/>
            <person name="Stainier D."/>
            <person name="Suzuki M.M."/>
            <person name="Tassy O."/>
            <person name="Takatori N."/>
            <person name="Tokuoka M."/>
            <person name="Yagi K."/>
            <person name="Yoshizaki F."/>
            <person name="Wada S."/>
            <person name="Zhang C."/>
            <person name="Hyatt P.D."/>
            <person name="Larimer F."/>
            <person name="Detter C."/>
            <person name="Doggett N."/>
            <person name="Glavina T."/>
            <person name="Hawkins T."/>
            <person name="Richardson P."/>
            <person name="Lucas S."/>
            <person name="Kohara Y."/>
            <person name="Levine M."/>
            <person name="Satoh N."/>
            <person name="Rokhsar D.S."/>
        </authorList>
    </citation>
    <scope>NUCLEOTIDE SEQUENCE [LARGE SCALE GENOMIC DNA]</scope>
</reference>
<accession>H2XWS3</accession>
<dbReference type="HOGENOM" id="CLU_3207324_0_0_1"/>
<protein>
    <submittedName>
        <fullName evidence="2">Uncharacterized protein</fullName>
    </submittedName>
</protein>
<evidence type="ECO:0000313" key="2">
    <source>
        <dbReference type="Ensembl" id="ENSCINP00000034107.1"/>
    </source>
</evidence>
<organism evidence="2 3">
    <name type="scientific">Ciona intestinalis</name>
    <name type="common">Transparent sea squirt</name>
    <name type="synonym">Ascidia intestinalis</name>
    <dbReference type="NCBI Taxonomy" id="7719"/>
    <lineage>
        <taxon>Eukaryota</taxon>
        <taxon>Metazoa</taxon>
        <taxon>Chordata</taxon>
        <taxon>Tunicata</taxon>
        <taxon>Ascidiacea</taxon>
        <taxon>Phlebobranchia</taxon>
        <taxon>Cionidae</taxon>
        <taxon>Ciona</taxon>
    </lineage>
</organism>
<sequence>MFVLKGVLISHFFSTVITTVQLKNEILNCGTIQNDWSYTNILLMT</sequence>
<dbReference type="InParanoid" id="H2XWS3"/>
<dbReference type="EMBL" id="EAAA01001024">
    <property type="status" value="NOT_ANNOTATED_CDS"/>
    <property type="molecule type" value="Genomic_DNA"/>
</dbReference>
<proteinExistence type="predicted"/>
<reference evidence="2" key="2">
    <citation type="journal article" date="2008" name="Genome Biol.">
        <title>Improved genome assembly and evidence-based global gene model set for the chordate Ciona intestinalis: new insight into intron and operon populations.</title>
        <authorList>
            <person name="Satou Y."/>
            <person name="Mineta K."/>
            <person name="Ogasawara M."/>
            <person name="Sasakura Y."/>
            <person name="Shoguchi E."/>
            <person name="Ueno K."/>
            <person name="Yamada L."/>
            <person name="Matsumoto J."/>
            <person name="Wasserscheid J."/>
            <person name="Dewar K."/>
            <person name="Wiley G.B."/>
            <person name="Macmil S.L."/>
            <person name="Roe B.A."/>
            <person name="Zeller R.W."/>
            <person name="Hastings K.E."/>
            <person name="Lemaire P."/>
            <person name="Lindquist E."/>
            <person name="Endo T."/>
            <person name="Hotta K."/>
            <person name="Inaba K."/>
        </authorList>
    </citation>
    <scope>NUCLEOTIDE SEQUENCE [LARGE SCALE GENOMIC DNA]</scope>
    <source>
        <strain evidence="2">wild type</strain>
    </source>
</reference>
<dbReference type="Proteomes" id="UP000008144">
    <property type="component" value="Chromosome 12"/>
</dbReference>
<reference evidence="2" key="3">
    <citation type="submission" date="2025-08" db="UniProtKB">
        <authorList>
            <consortium name="Ensembl"/>
        </authorList>
    </citation>
    <scope>IDENTIFICATION</scope>
</reference>
<reference evidence="2" key="4">
    <citation type="submission" date="2025-09" db="UniProtKB">
        <authorList>
            <consortium name="Ensembl"/>
        </authorList>
    </citation>
    <scope>IDENTIFICATION</scope>
</reference>